<evidence type="ECO:0000313" key="2">
    <source>
        <dbReference type="Proteomes" id="UP000230405"/>
    </source>
</evidence>
<evidence type="ECO:0008006" key="3">
    <source>
        <dbReference type="Google" id="ProtNLM"/>
    </source>
</evidence>
<dbReference type="Proteomes" id="UP000230405">
    <property type="component" value="Unassembled WGS sequence"/>
</dbReference>
<organism evidence="1 2">
    <name type="scientific">Candidatus Komeilibacteria bacterium CG_4_10_14_0_2_um_filter_37_10</name>
    <dbReference type="NCBI Taxonomy" id="1974470"/>
    <lineage>
        <taxon>Bacteria</taxon>
        <taxon>Candidatus Komeiliibacteriota</taxon>
    </lineage>
</organism>
<dbReference type="SUPFAM" id="SSF55729">
    <property type="entry name" value="Acyl-CoA N-acyltransferases (Nat)"/>
    <property type="match status" value="1"/>
</dbReference>
<dbReference type="Gene3D" id="3.40.630.30">
    <property type="match status" value="1"/>
</dbReference>
<dbReference type="InterPro" id="IPR016181">
    <property type="entry name" value="Acyl_CoA_acyltransferase"/>
</dbReference>
<dbReference type="AlphaFoldDB" id="A0A2M7VGC9"/>
<evidence type="ECO:0000313" key="1">
    <source>
        <dbReference type="EMBL" id="PIZ99742.1"/>
    </source>
</evidence>
<sequence>MNRENIKLNQIENQNKVEIQGLGDFDQQYFDEIQGHDDWIALGSEDYTNQHYFTVFGTNNEKLGIVGVYDTDYEKNVTHTVVDPKYRNQGLSGKFKQYLIKKLDLPFITLTISLDNIPSIKATGKIPNVQKISDANYERQFHKVKYLLVVPK</sequence>
<comment type="caution">
    <text evidence="1">The sequence shown here is derived from an EMBL/GenBank/DDBJ whole genome shotgun (WGS) entry which is preliminary data.</text>
</comment>
<protein>
    <recommendedName>
        <fullName evidence="3">N-acetyltransferase domain-containing protein</fullName>
    </recommendedName>
</protein>
<proteinExistence type="predicted"/>
<accession>A0A2M7VGC9</accession>
<gene>
    <name evidence="1" type="ORF">COX77_00690</name>
</gene>
<reference evidence="2" key="1">
    <citation type="submission" date="2017-09" db="EMBL/GenBank/DDBJ databases">
        <title>Depth-based differentiation of microbial function through sediment-hosted aquifers and enrichment of novel symbionts in the deep terrestrial subsurface.</title>
        <authorList>
            <person name="Probst A.J."/>
            <person name="Ladd B."/>
            <person name="Jarett J.K."/>
            <person name="Geller-Mcgrath D.E."/>
            <person name="Sieber C.M.K."/>
            <person name="Emerson J.B."/>
            <person name="Anantharaman K."/>
            <person name="Thomas B.C."/>
            <person name="Malmstrom R."/>
            <person name="Stieglmeier M."/>
            <person name="Klingl A."/>
            <person name="Woyke T."/>
            <person name="Ryan C.M."/>
            <person name="Banfield J.F."/>
        </authorList>
    </citation>
    <scope>NUCLEOTIDE SEQUENCE [LARGE SCALE GENOMIC DNA]</scope>
</reference>
<name>A0A2M7VGC9_9BACT</name>
<dbReference type="EMBL" id="PFPO01000013">
    <property type="protein sequence ID" value="PIZ99742.1"/>
    <property type="molecule type" value="Genomic_DNA"/>
</dbReference>